<keyword evidence="1" id="KW-0812">Transmembrane</keyword>
<gene>
    <name evidence="2" type="ORF">Phou_024970</name>
</gene>
<dbReference type="EMBL" id="BLPF01000001">
    <property type="protein sequence ID" value="GFJ78317.1"/>
    <property type="molecule type" value="Genomic_DNA"/>
</dbReference>
<evidence type="ECO:0000313" key="2">
    <source>
        <dbReference type="EMBL" id="GFJ78317.1"/>
    </source>
</evidence>
<feature type="transmembrane region" description="Helical" evidence="1">
    <location>
        <begin position="98"/>
        <end position="117"/>
    </location>
</feature>
<keyword evidence="1" id="KW-0472">Membrane</keyword>
<sequence>MLGCLLGVGGACVVGAGAAYWAGSRIGLLPGLSAGAGLGAMAVWLLVVLAVVAGHVGCSWWAWRVRPGRKAVVLTQVPHVVVYVGAVAWWSATWTALYLLWIYATLSAVAWLTVWFLRNPAVARRAVVYLSALGLLVAVNTAGLLSLSWQRTNGFGLRGQSTPWAAFTALTATSCLTRHPFYTDGTNTIAANCPTGPDADFFAGAYDQPGFADTLCGEQPRQAFSKWWQWNREYQVSFTLDWAQEATTVDHQPIAPPYPETIDGATATIQYTLNVENVSTIGADRPHQMRAPHAQENWTVHFEPVTLGGWKVCRIDITNPITATFTPQ</sequence>
<reference evidence="2 3" key="1">
    <citation type="submission" date="2020-03" db="EMBL/GenBank/DDBJ databases">
        <title>Whole genome shotgun sequence of Phytohabitans houttuyneae NBRC 108639.</title>
        <authorList>
            <person name="Komaki H."/>
            <person name="Tamura T."/>
        </authorList>
    </citation>
    <scope>NUCLEOTIDE SEQUENCE [LARGE SCALE GENOMIC DNA]</scope>
    <source>
        <strain evidence="2 3">NBRC 108639</strain>
    </source>
</reference>
<feature type="transmembrane region" description="Helical" evidence="1">
    <location>
        <begin position="126"/>
        <end position="149"/>
    </location>
</feature>
<evidence type="ECO:0000256" key="1">
    <source>
        <dbReference type="SAM" id="Phobius"/>
    </source>
</evidence>
<name>A0A6V8K955_9ACTN</name>
<evidence type="ECO:0000313" key="3">
    <source>
        <dbReference type="Proteomes" id="UP000482800"/>
    </source>
</evidence>
<dbReference type="Proteomes" id="UP000482800">
    <property type="component" value="Unassembled WGS sequence"/>
</dbReference>
<organism evidence="2 3">
    <name type="scientific">Phytohabitans houttuyneae</name>
    <dbReference type="NCBI Taxonomy" id="1076126"/>
    <lineage>
        <taxon>Bacteria</taxon>
        <taxon>Bacillati</taxon>
        <taxon>Actinomycetota</taxon>
        <taxon>Actinomycetes</taxon>
        <taxon>Micromonosporales</taxon>
        <taxon>Micromonosporaceae</taxon>
    </lineage>
</organism>
<dbReference type="AlphaFoldDB" id="A0A6V8K955"/>
<accession>A0A6V8K955</accession>
<comment type="caution">
    <text evidence="2">The sequence shown here is derived from an EMBL/GenBank/DDBJ whole genome shotgun (WGS) entry which is preliminary data.</text>
</comment>
<feature type="transmembrane region" description="Helical" evidence="1">
    <location>
        <begin position="72"/>
        <end position="92"/>
    </location>
</feature>
<protein>
    <submittedName>
        <fullName evidence="2">Uncharacterized protein</fullName>
    </submittedName>
</protein>
<reference evidence="2 3" key="2">
    <citation type="submission" date="2020-03" db="EMBL/GenBank/DDBJ databases">
        <authorList>
            <person name="Ichikawa N."/>
            <person name="Kimura A."/>
            <person name="Kitahashi Y."/>
            <person name="Uohara A."/>
        </authorList>
    </citation>
    <scope>NUCLEOTIDE SEQUENCE [LARGE SCALE GENOMIC DNA]</scope>
    <source>
        <strain evidence="2 3">NBRC 108639</strain>
    </source>
</reference>
<keyword evidence="3" id="KW-1185">Reference proteome</keyword>
<proteinExistence type="predicted"/>
<feature type="transmembrane region" description="Helical" evidence="1">
    <location>
        <begin position="42"/>
        <end position="63"/>
    </location>
</feature>
<keyword evidence="1" id="KW-1133">Transmembrane helix</keyword>